<keyword evidence="4" id="KW-1185">Reference proteome</keyword>
<organism evidence="4 5">
    <name type="scientific">Ditylenchus dipsaci</name>
    <dbReference type="NCBI Taxonomy" id="166011"/>
    <lineage>
        <taxon>Eukaryota</taxon>
        <taxon>Metazoa</taxon>
        <taxon>Ecdysozoa</taxon>
        <taxon>Nematoda</taxon>
        <taxon>Chromadorea</taxon>
        <taxon>Rhabditida</taxon>
        <taxon>Tylenchina</taxon>
        <taxon>Tylenchomorpha</taxon>
        <taxon>Sphaerularioidea</taxon>
        <taxon>Anguinidae</taxon>
        <taxon>Anguininae</taxon>
        <taxon>Ditylenchus</taxon>
    </lineage>
</organism>
<dbReference type="GO" id="GO:0005739">
    <property type="term" value="C:mitochondrion"/>
    <property type="evidence" value="ECO:0007669"/>
    <property type="project" value="TreeGrafter"/>
</dbReference>
<dbReference type="PANTHER" id="PTHR12499">
    <property type="entry name" value="OPTIC ATROPHY 3 PROTEIN OPA3"/>
    <property type="match status" value="1"/>
</dbReference>
<dbReference type="PANTHER" id="PTHR12499:SF0">
    <property type="entry name" value="OPTIC ATROPHY 3 PROTEIN"/>
    <property type="match status" value="1"/>
</dbReference>
<feature type="compositionally biased region" description="Polar residues" evidence="3">
    <location>
        <begin position="194"/>
        <end position="204"/>
    </location>
</feature>
<name>A0A915DJ04_9BILA</name>
<dbReference type="WBParaSite" id="jg205">
    <property type="protein sequence ID" value="jg205"/>
    <property type="gene ID" value="jg205"/>
</dbReference>
<keyword evidence="2" id="KW-0175">Coiled coil</keyword>
<proteinExistence type="inferred from homology"/>
<feature type="region of interest" description="Disordered" evidence="3">
    <location>
        <begin position="146"/>
        <end position="204"/>
    </location>
</feature>
<dbReference type="InterPro" id="IPR010754">
    <property type="entry name" value="OPA3-like"/>
</dbReference>
<comment type="similarity">
    <text evidence="1">Belongs to the OPA3 family.</text>
</comment>
<protein>
    <submittedName>
        <fullName evidence="5">OPA3-like protein</fullName>
    </submittedName>
</protein>
<dbReference type="AlphaFoldDB" id="A0A915DJ04"/>
<dbReference type="GO" id="GO:0019216">
    <property type="term" value="P:regulation of lipid metabolic process"/>
    <property type="evidence" value="ECO:0007669"/>
    <property type="project" value="TreeGrafter"/>
</dbReference>
<evidence type="ECO:0000313" key="4">
    <source>
        <dbReference type="Proteomes" id="UP000887574"/>
    </source>
</evidence>
<dbReference type="Proteomes" id="UP000887574">
    <property type="component" value="Unplaced"/>
</dbReference>
<evidence type="ECO:0000256" key="3">
    <source>
        <dbReference type="SAM" id="MobiDB-lite"/>
    </source>
</evidence>
<sequence>MGLPMVQVFMIIARQLSRPVADMVMSYGKDHPLFRNRLLIPVGKKLVNWSTRLRMKNLGLGSPKNLSNVTEAAALEQASEFVQQLVIFGYSCVVVYVYLSYSKSHEKEKATEEDLLELKQEINTSLVELNQRIDVLQAEVRSLSKPATSSGWGLRGRTSPTPAPANPAIRRAISEPQAPIPLSAAPSRKDSTRRNSSSSTEIVD</sequence>
<dbReference type="Pfam" id="PF07047">
    <property type="entry name" value="OPA3"/>
    <property type="match status" value="1"/>
</dbReference>
<evidence type="ECO:0000313" key="5">
    <source>
        <dbReference type="WBParaSite" id="jg205"/>
    </source>
</evidence>
<evidence type="ECO:0000256" key="1">
    <source>
        <dbReference type="ARBA" id="ARBA00007584"/>
    </source>
</evidence>
<accession>A0A915DJ04</accession>
<evidence type="ECO:0000256" key="2">
    <source>
        <dbReference type="ARBA" id="ARBA00023054"/>
    </source>
</evidence>
<reference evidence="5" key="1">
    <citation type="submission" date="2022-11" db="UniProtKB">
        <authorList>
            <consortium name="WormBaseParasite"/>
        </authorList>
    </citation>
    <scope>IDENTIFICATION</scope>
</reference>